<name>T0QV94_SAPDV</name>
<evidence type="ECO:0008006" key="4">
    <source>
        <dbReference type="Google" id="ProtNLM"/>
    </source>
</evidence>
<dbReference type="RefSeq" id="XP_008608863.1">
    <property type="nucleotide sequence ID" value="XM_008610641.1"/>
</dbReference>
<proteinExistence type="predicted"/>
<reference evidence="2 3" key="1">
    <citation type="submission" date="2012-04" db="EMBL/GenBank/DDBJ databases">
        <title>The Genome Sequence of Saprolegnia declina VS20.</title>
        <authorList>
            <consortium name="The Broad Institute Genome Sequencing Platform"/>
            <person name="Russ C."/>
            <person name="Nusbaum C."/>
            <person name="Tyler B."/>
            <person name="van West P."/>
            <person name="Dieguez-Uribeondo J."/>
            <person name="de Bruijn I."/>
            <person name="Tripathy S."/>
            <person name="Jiang R."/>
            <person name="Young S.K."/>
            <person name="Zeng Q."/>
            <person name="Gargeya S."/>
            <person name="Fitzgerald M."/>
            <person name="Haas B."/>
            <person name="Abouelleil A."/>
            <person name="Alvarado L."/>
            <person name="Arachchi H.M."/>
            <person name="Berlin A."/>
            <person name="Chapman S.B."/>
            <person name="Goldberg J."/>
            <person name="Griggs A."/>
            <person name="Gujja S."/>
            <person name="Hansen M."/>
            <person name="Howarth C."/>
            <person name="Imamovic A."/>
            <person name="Larimer J."/>
            <person name="McCowen C."/>
            <person name="Montmayeur A."/>
            <person name="Murphy C."/>
            <person name="Neiman D."/>
            <person name="Pearson M."/>
            <person name="Priest M."/>
            <person name="Roberts A."/>
            <person name="Saif S."/>
            <person name="Shea T."/>
            <person name="Sisk P."/>
            <person name="Sykes S."/>
            <person name="Wortman J."/>
            <person name="Nusbaum C."/>
            <person name="Birren B."/>
        </authorList>
    </citation>
    <scope>NUCLEOTIDE SEQUENCE [LARGE SCALE GENOMIC DNA]</scope>
    <source>
        <strain evidence="2 3">VS20</strain>
    </source>
</reference>
<dbReference type="InParanoid" id="T0QV94"/>
<feature type="compositionally biased region" description="Low complexity" evidence="1">
    <location>
        <begin position="38"/>
        <end position="49"/>
    </location>
</feature>
<dbReference type="Proteomes" id="UP000030762">
    <property type="component" value="Unassembled WGS sequence"/>
</dbReference>
<protein>
    <recommendedName>
        <fullName evidence="4">START domain-containing protein</fullName>
    </recommendedName>
</protein>
<keyword evidence="3" id="KW-1185">Reference proteome</keyword>
<accession>T0QV94</accession>
<evidence type="ECO:0000313" key="3">
    <source>
        <dbReference type="Proteomes" id="UP000030762"/>
    </source>
</evidence>
<evidence type="ECO:0000313" key="2">
    <source>
        <dbReference type="EMBL" id="EQC37930.1"/>
    </source>
</evidence>
<dbReference type="OMA" id="CETMSIV"/>
<sequence length="429" mass="47594">MAGSGADETFLHDIQFLIANDAQLTQDLSHLCAILEGSSSDSEQSAASSAKRKEAPPSDDEPLPRKPKNRFQHRQRQEILALRDEVRLLQGEMAKTRRGRPAPTPSRWEAIAKEERQAKAAVLHENEQLKAAVAHQDTFIETMQRLLRKKPRLELLRDPSSEAWKAYTLAAQASLRISAIHAIADRQYHRLRSTFLRLGLLDRPADAAKLVRITPTPQPNGTLVVEYIYDFVLPAPYEAVGEAVWSVFNGANAASCPVDATQHLEIIDDATNYETFARPIANATTVAYSNRITKRFREEDRDVVVWRTVLQDERMPHMTQGSVEDECGWLVVAAMTHETCRLSFVLSVVAGCTSIETVTRGIEAFAFGHLAESGSSPLVETPPSTTMVALMDKGKRFEVALRMAVAKAIAAHQTAASLSSERRVDSEFI</sequence>
<dbReference type="OrthoDB" id="75297at2759"/>
<dbReference type="eggNOG" id="ENOG502SW5Z">
    <property type="taxonomic scope" value="Eukaryota"/>
</dbReference>
<dbReference type="VEuPathDB" id="FungiDB:SDRG_04947"/>
<dbReference type="AlphaFoldDB" id="T0QV94"/>
<dbReference type="EMBL" id="JH767143">
    <property type="protein sequence ID" value="EQC37930.1"/>
    <property type="molecule type" value="Genomic_DNA"/>
</dbReference>
<organism evidence="2 3">
    <name type="scientific">Saprolegnia diclina (strain VS20)</name>
    <dbReference type="NCBI Taxonomy" id="1156394"/>
    <lineage>
        <taxon>Eukaryota</taxon>
        <taxon>Sar</taxon>
        <taxon>Stramenopiles</taxon>
        <taxon>Oomycota</taxon>
        <taxon>Saprolegniomycetes</taxon>
        <taxon>Saprolegniales</taxon>
        <taxon>Saprolegniaceae</taxon>
        <taxon>Saprolegnia</taxon>
    </lineage>
</organism>
<feature type="region of interest" description="Disordered" evidence="1">
    <location>
        <begin position="37"/>
        <end position="73"/>
    </location>
</feature>
<evidence type="ECO:0000256" key="1">
    <source>
        <dbReference type="SAM" id="MobiDB-lite"/>
    </source>
</evidence>
<gene>
    <name evidence="2" type="ORF">SDRG_04947</name>
</gene>
<dbReference type="GeneID" id="19945674"/>